<dbReference type="Gene3D" id="3.90.79.10">
    <property type="entry name" value="Nucleoside Triphosphate Pyrophosphohydrolase"/>
    <property type="match status" value="1"/>
</dbReference>
<evidence type="ECO:0000256" key="10">
    <source>
        <dbReference type="ARBA" id="ARBA00030308"/>
    </source>
</evidence>
<dbReference type="GO" id="GO:0019144">
    <property type="term" value="F:ADP-sugar diphosphatase activity"/>
    <property type="evidence" value="ECO:0007669"/>
    <property type="project" value="TreeGrafter"/>
</dbReference>
<name>A0A3S0XGF7_9GAMM</name>
<evidence type="ECO:0000256" key="14">
    <source>
        <dbReference type="PIRSR" id="PIRSR604385-3"/>
    </source>
</evidence>
<evidence type="ECO:0000313" key="16">
    <source>
        <dbReference type="EMBL" id="RUQ88350.1"/>
    </source>
</evidence>
<evidence type="ECO:0000256" key="4">
    <source>
        <dbReference type="ARBA" id="ARBA00013297"/>
    </source>
</evidence>
<dbReference type="EMBL" id="RZGR01000013">
    <property type="protein sequence ID" value="RUQ88350.1"/>
    <property type="molecule type" value="Genomic_DNA"/>
</dbReference>
<evidence type="ECO:0000256" key="5">
    <source>
        <dbReference type="ARBA" id="ARBA00022723"/>
    </source>
</evidence>
<evidence type="ECO:0000256" key="8">
    <source>
        <dbReference type="ARBA" id="ARBA00025164"/>
    </source>
</evidence>
<dbReference type="InterPro" id="IPR000086">
    <property type="entry name" value="NUDIX_hydrolase_dom"/>
</dbReference>
<comment type="function">
    <text evidence="8">Acts on ADP-mannose and ADP-glucose as well as ADP-ribose. Prevents glycogen biosynthesis. The reaction catalyzed by this enzyme is a limiting step of the gluconeogenic process.</text>
</comment>
<organism evidence="16 17">
    <name type="scientific">Legionella septentrionalis</name>
    <dbReference type="NCBI Taxonomy" id="2498109"/>
    <lineage>
        <taxon>Bacteria</taxon>
        <taxon>Pseudomonadati</taxon>
        <taxon>Pseudomonadota</taxon>
        <taxon>Gammaproteobacteria</taxon>
        <taxon>Legionellales</taxon>
        <taxon>Legionellaceae</taxon>
        <taxon>Legionella</taxon>
    </lineage>
</organism>
<dbReference type="GO" id="GO:0047631">
    <property type="term" value="F:ADP-ribose diphosphatase activity"/>
    <property type="evidence" value="ECO:0007669"/>
    <property type="project" value="UniProtKB-EC"/>
</dbReference>
<keyword evidence="5 13" id="KW-0479">Metal-binding</keyword>
<dbReference type="PANTHER" id="PTHR11839:SF5">
    <property type="entry name" value="ADP-RIBOSE PYROPHOSPHATASE"/>
    <property type="match status" value="1"/>
</dbReference>
<comment type="cofactor">
    <cofactor evidence="1 13">
        <name>Mg(2+)</name>
        <dbReference type="ChEBI" id="CHEBI:18420"/>
    </cofactor>
</comment>
<dbReference type="NCBIfam" id="TIGR00052">
    <property type="entry name" value="nudix-type nucleoside diphosphatase, YffH/AdpP family"/>
    <property type="match status" value="1"/>
</dbReference>
<sequence>MQKKPNFISKEEIYAGHLSFYKCALEIPSLIPDKTAITLRREVVSSADSISVLLYAPQIDSFILCQQFRAGVFLNEADDDPFIFECVAGTMEPDMQPEALARKEIFEETGLTVDSLEKIAVIYKSPGIMTEKAYFYYAEVDGEIKSGFFGVDDEEIKTHLVKRVEAYKWLDDMKIRDASTAFALNWFRAKKDKSK</sequence>
<evidence type="ECO:0000259" key="15">
    <source>
        <dbReference type="PROSITE" id="PS51462"/>
    </source>
</evidence>
<dbReference type="GO" id="GO:0019693">
    <property type="term" value="P:ribose phosphate metabolic process"/>
    <property type="evidence" value="ECO:0007669"/>
    <property type="project" value="TreeGrafter"/>
</dbReference>
<feature type="short sequence motif" description="Nudix box" evidence="14">
    <location>
        <begin position="89"/>
        <end position="111"/>
    </location>
</feature>
<dbReference type="InterPro" id="IPR015797">
    <property type="entry name" value="NUDIX_hydrolase-like_dom_sf"/>
</dbReference>
<feature type="binding site" evidence="13">
    <location>
        <position position="104"/>
    </location>
    <ligand>
        <name>Mg(2+)</name>
        <dbReference type="ChEBI" id="CHEBI:18420"/>
        <label>2</label>
    </ligand>
</feature>
<evidence type="ECO:0000313" key="17">
    <source>
        <dbReference type="Proteomes" id="UP000288012"/>
    </source>
</evidence>
<dbReference type="AlphaFoldDB" id="A0A3S0XGF7"/>
<dbReference type="SUPFAM" id="SSF55811">
    <property type="entry name" value="Nudix"/>
    <property type="match status" value="1"/>
</dbReference>
<evidence type="ECO:0000256" key="12">
    <source>
        <dbReference type="ARBA" id="ARBA00049546"/>
    </source>
</evidence>
<reference evidence="16 17" key="1">
    <citation type="submission" date="2018-12" db="EMBL/GenBank/DDBJ databases">
        <title>Legionella sp,whole genome shotgun sequence.</title>
        <authorList>
            <person name="Wu H."/>
        </authorList>
    </citation>
    <scope>NUCLEOTIDE SEQUENCE [LARGE SCALE GENOMIC DNA]</scope>
    <source>
        <strain evidence="17">km714</strain>
    </source>
</reference>
<evidence type="ECO:0000256" key="13">
    <source>
        <dbReference type="PIRSR" id="PIRSR604385-2"/>
    </source>
</evidence>
<dbReference type="InterPro" id="IPR004385">
    <property type="entry name" value="NDP_pyrophosphatase"/>
</dbReference>
<comment type="caution">
    <text evidence="16">The sequence shown here is derived from an EMBL/GenBank/DDBJ whole genome shotgun (WGS) entry which is preliminary data.</text>
</comment>
<feature type="binding site" evidence="13">
    <location>
        <position position="88"/>
    </location>
    <ligand>
        <name>Mg(2+)</name>
        <dbReference type="ChEBI" id="CHEBI:18420"/>
        <label>1</label>
    </ligand>
</feature>
<proteinExistence type="inferred from homology"/>
<dbReference type="Pfam" id="PF00293">
    <property type="entry name" value="NUDIX"/>
    <property type="match status" value="1"/>
</dbReference>
<dbReference type="PROSITE" id="PS51462">
    <property type="entry name" value="NUDIX"/>
    <property type="match status" value="1"/>
</dbReference>
<accession>A0A3S0XGF7</accession>
<keyword evidence="17" id="KW-1185">Reference proteome</keyword>
<keyword evidence="7 13" id="KW-0460">Magnesium</keyword>
<dbReference type="GO" id="GO:0006753">
    <property type="term" value="P:nucleoside phosphate metabolic process"/>
    <property type="evidence" value="ECO:0007669"/>
    <property type="project" value="TreeGrafter"/>
</dbReference>
<evidence type="ECO:0000256" key="7">
    <source>
        <dbReference type="ARBA" id="ARBA00022842"/>
    </source>
</evidence>
<feature type="binding site" evidence="13">
    <location>
        <position position="154"/>
    </location>
    <ligand>
        <name>Mg(2+)</name>
        <dbReference type="ChEBI" id="CHEBI:18420"/>
        <label>1</label>
    </ligand>
</feature>
<dbReference type="RefSeq" id="WP_126954538.1">
    <property type="nucleotide sequence ID" value="NZ_RZGR01000013.1"/>
</dbReference>
<dbReference type="PANTHER" id="PTHR11839">
    <property type="entry name" value="UDP/ADP-SUGAR PYROPHOSPHATASE"/>
    <property type="match status" value="1"/>
</dbReference>
<dbReference type="Proteomes" id="UP000288012">
    <property type="component" value="Unassembled WGS sequence"/>
</dbReference>
<dbReference type="GO" id="GO:0005829">
    <property type="term" value="C:cytosol"/>
    <property type="evidence" value="ECO:0007669"/>
    <property type="project" value="TreeGrafter"/>
</dbReference>
<gene>
    <name evidence="16" type="ORF">EKM59_05635</name>
</gene>
<protein>
    <recommendedName>
        <fullName evidence="4">ADP-ribose pyrophosphatase</fullName>
        <ecNumber evidence="3">3.6.1.13</ecNumber>
    </recommendedName>
    <alternativeName>
        <fullName evidence="9">ADP-ribose diphosphatase</fullName>
    </alternativeName>
    <alternativeName>
        <fullName evidence="11">ADP-ribose phosphohydrolase</fullName>
    </alternativeName>
    <alternativeName>
        <fullName evidence="10">Adenosine diphosphoribose pyrophosphatase</fullName>
    </alternativeName>
</protein>
<dbReference type="GO" id="GO:0046872">
    <property type="term" value="F:metal ion binding"/>
    <property type="evidence" value="ECO:0007669"/>
    <property type="project" value="UniProtKB-KW"/>
</dbReference>
<evidence type="ECO:0000256" key="1">
    <source>
        <dbReference type="ARBA" id="ARBA00001946"/>
    </source>
</evidence>
<evidence type="ECO:0000256" key="9">
    <source>
        <dbReference type="ARBA" id="ARBA00030162"/>
    </source>
</evidence>
<feature type="domain" description="Nudix hydrolase" evidence="15">
    <location>
        <begin position="45"/>
        <end position="183"/>
    </location>
</feature>
<feature type="binding site" evidence="13">
    <location>
        <position position="108"/>
    </location>
    <ligand>
        <name>Mg(2+)</name>
        <dbReference type="ChEBI" id="CHEBI:18420"/>
        <label>1</label>
    </ligand>
</feature>
<dbReference type="EC" id="3.6.1.13" evidence="3"/>
<evidence type="ECO:0000256" key="11">
    <source>
        <dbReference type="ARBA" id="ARBA00033056"/>
    </source>
</evidence>
<evidence type="ECO:0000256" key="2">
    <source>
        <dbReference type="ARBA" id="ARBA00007482"/>
    </source>
</evidence>
<comment type="catalytic activity">
    <reaction evidence="12">
        <text>ADP-D-ribose + H2O = D-ribose 5-phosphate + AMP + 2 H(+)</text>
        <dbReference type="Rhea" id="RHEA:10412"/>
        <dbReference type="ChEBI" id="CHEBI:15377"/>
        <dbReference type="ChEBI" id="CHEBI:15378"/>
        <dbReference type="ChEBI" id="CHEBI:57967"/>
        <dbReference type="ChEBI" id="CHEBI:78346"/>
        <dbReference type="ChEBI" id="CHEBI:456215"/>
        <dbReference type="EC" id="3.6.1.13"/>
    </reaction>
</comment>
<evidence type="ECO:0000256" key="3">
    <source>
        <dbReference type="ARBA" id="ARBA00012453"/>
    </source>
</evidence>
<comment type="similarity">
    <text evidence="2">Belongs to the Nudix hydrolase family. NudF subfamily.</text>
</comment>
<keyword evidence="6 16" id="KW-0378">Hydrolase</keyword>
<evidence type="ECO:0000256" key="6">
    <source>
        <dbReference type="ARBA" id="ARBA00022801"/>
    </source>
</evidence>